<dbReference type="SUPFAM" id="SSF49447">
    <property type="entry name" value="Second domain of Mu2 adaptin subunit (ap50) of ap2 adaptor"/>
    <property type="match status" value="1"/>
</dbReference>
<dbReference type="Gene3D" id="2.60.40.1170">
    <property type="entry name" value="Mu homology domain, subdomain B"/>
    <property type="match status" value="2"/>
</dbReference>
<protein>
    <recommendedName>
        <fullName evidence="6">MHD domain-containing protein</fullName>
    </recommendedName>
</protein>
<accession>A0A7S3D1P8</accession>
<comment type="subcellular location">
    <subcellularLocation>
        <location evidence="1">Endomembrane system</location>
    </subcellularLocation>
</comment>
<proteinExistence type="inferred from homology"/>
<name>A0A7S3D1P8_9EUKA</name>
<dbReference type="InterPro" id="IPR050431">
    <property type="entry name" value="Adaptor_comp_med_subunit"/>
</dbReference>
<dbReference type="Pfam" id="PF01217">
    <property type="entry name" value="Clat_adaptor_s"/>
    <property type="match status" value="1"/>
</dbReference>
<evidence type="ECO:0000256" key="2">
    <source>
        <dbReference type="ARBA" id="ARBA00022448"/>
    </source>
</evidence>
<dbReference type="AlphaFoldDB" id="A0A7S3D1P8"/>
<evidence type="ECO:0000256" key="5">
    <source>
        <dbReference type="PIRNR" id="PIRNR005992"/>
    </source>
</evidence>
<dbReference type="GO" id="GO:0012505">
    <property type="term" value="C:endomembrane system"/>
    <property type="evidence" value="ECO:0007669"/>
    <property type="project" value="UniProtKB-SubCell"/>
</dbReference>
<evidence type="ECO:0000313" key="7">
    <source>
        <dbReference type="EMBL" id="CAE0243768.1"/>
    </source>
</evidence>
<feature type="domain" description="MHD" evidence="6">
    <location>
        <begin position="187"/>
        <end position="445"/>
    </location>
</feature>
<dbReference type="PROSITE" id="PS51072">
    <property type="entry name" value="MHD"/>
    <property type="match status" value="1"/>
</dbReference>
<reference evidence="7" key="1">
    <citation type="submission" date="2021-01" db="EMBL/GenBank/DDBJ databases">
        <authorList>
            <person name="Corre E."/>
            <person name="Pelletier E."/>
            <person name="Niang G."/>
            <person name="Scheremetjew M."/>
            <person name="Finn R."/>
            <person name="Kale V."/>
            <person name="Holt S."/>
            <person name="Cochrane G."/>
            <person name="Meng A."/>
            <person name="Brown T."/>
            <person name="Cohen L."/>
        </authorList>
    </citation>
    <scope>NUCLEOTIDE SEQUENCE</scope>
    <source>
        <strain evidence="7">NIES-2562</strain>
    </source>
</reference>
<evidence type="ECO:0000256" key="1">
    <source>
        <dbReference type="ARBA" id="ARBA00004308"/>
    </source>
</evidence>
<dbReference type="Pfam" id="PF00928">
    <property type="entry name" value="Adap_comp_sub"/>
    <property type="match status" value="1"/>
</dbReference>
<comment type="similarity">
    <text evidence="5">Belongs to the adaptor complexes medium subunit family.</text>
</comment>
<dbReference type="InterPro" id="IPR022775">
    <property type="entry name" value="AP_mu_sigma_su"/>
</dbReference>
<dbReference type="Gene3D" id="3.30.450.60">
    <property type="match status" value="1"/>
</dbReference>
<dbReference type="FunFam" id="3.30.450.60:FF:000002">
    <property type="entry name" value="AP-2 complex subunit mu, putative"/>
    <property type="match status" value="1"/>
</dbReference>
<keyword evidence="2 5" id="KW-0813">Transport</keyword>
<dbReference type="InterPro" id="IPR036168">
    <property type="entry name" value="AP2_Mu_C_sf"/>
</dbReference>
<dbReference type="InterPro" id="IPR001392">
    <property type="entry name" value="Clathrin_mu"/>
</dbReference>
<dbReference type="PRINTS" id="PR00314">
    <property type="entry name" value="CLATHRINADPT"/>
</dbReference>
<keyword evidence="4" id="KW-0472">Membrane</keyword>
<dbReference type="SUPFAM" id="SSF64356">
    <property type="entry name" value="SNARE-like"/>
    <property type="match status" value="1"/>
</dbReference>
<organism evidence="7">
    <name type="scientific">Palpitomonas bilix</name>
    <dbReference type="NCBI Taxonomy" id="652834"/>
    <lineage>
        <taxon>Eukaryota</taxon>
        <taxon>Eukaryota incertae sedis</taxon>
    </lineage>
</organism>
<evidence type="ECO:0000256" key="3">
    <source>
        <dbReference type="ARBA" id="ARBA00022927"/>
    </source>
</evidence>
<gene>
    <name evidence="7" type="ORF">PBIL07802_LOCUS5937</name>
</gene>
<dbReference type="GO" id="GO:0016192">
    <property type="term" value="P:vesicle-mediated transport"/>
    <property type="evidence" value="ECO:0007669"/>
    <property type="project" value="InterPro"/>
</dbReference>
<dbReference type="CDD" id="cd14838">
    <property type="entry name" value="AP4_Mu_N"/>
    <property type="match status" value="1"/>
</dbReference>
<dbReference type="PANTHER" id="PTHR10529">
    <property type="entry name" value="AP COMPLEX SUBUNIT MU"/>
    <property type="match status" value="1"/>
</dbReference>
<dbReference type="InterPro" id="IPR011012">
    <property type="entry name" value="Longin-like_dom_sf"/>
</dbReference>
<dbReference type="EMBL" id="HBIB01009423">
    <property type="protein sequence ID" value="CAE0243768.1"/>
    <property type="molecule type" value="Transcribed_RNA"/>
</dbReference>
<dbReference type="PIRSF" id="PIRSF005992">
    <property type="entry name" value="Clathrin_mu"/>
    <property type="match status" value="1"/>
</dbReference>
<evidence type="ECO:0000259" key="6">
    <source>
        <dbReference type="PROSITE" id="PS51072"/>
    </source>
</evidence>
<dbReference type="GO" id="GO:0030131">
    <property type="term" value="C:clathrin adaptor complex"/>
    <property type="evidence" value="ECO:0007669"/>
    <property type="project" value="UniProtKB-UniRule"/>
</dbReference>
<dbReference type="CDD" id="cd09253">
    <property type="entry name" value="AP-4_Mu4_Cterm"/>
    <property type="match status" value="1"/>
</dbReference>
<dbReference type="InterPro" id="IPR028565">
    <property type="entry name" value="MHD"/>
</dbReference>
<dbReference type="GO" id="GO:0006886">
    <property type="term" value="P:intracellular protein transport"/>
    <property type="evidence" value="ECO:0007669"/>
    <property type="project" value="UniProtKB-UniRule"/>
</dbReference>
<sequence length="447" mass="50407">MISQLFVLSVRGDTLLYRDYRGDIPKEACDIFFRNVQANAGLEPVWTEDGIHFNFVKQGNMYFVATTLENISPVLVMELLHRVTRVLKDYCGVLSEDSIRLNFVLAYEILDEMLDFGYIQGTSTEHLKTFIYNEAVPVETETLAQAAQRQADRVIKKITKGKTEAKTVSSTAVHRPIATGRKQKSNKEEIFIDVLERLSVTFNSAGGVVASQISGSIQLKSYLSGNPELILALNDDLVIGRGTGYGSVVLDDVNFHECVREEHFARDRSLLFFPPDGEFVLMNYRISSDFAPPIRIFPFIEQTGDGQLDVVVKVRAEIPEQNYGINTVISIPVPKSTASVSCDLGAGTVGESAEFNRKQNVVEWKVKKFQGHTEHVLRAKVVLQRDAQMSRAKREVGPVSMKFEIPMINASRLQVKFLRFADQGKNYHPHRWVRYITQTDSYVARTN</sequence>
<keyword evidence="3 5" id="KW-0653">Protein transport</keyword>
<evidence type="ECO:0000256" key="4">
    <source>
        <dbReference type="ARBA" id="ARBA00023136"/>
    </source>
</evidence>